<feature type="region of interest" description="Disordered" evidence="1">
    <location>
        <begin position="1"/>
        <end position="29"/>
    </location>
</feature>
<proteinExistence type="predicted"/>
<comment type="caution">
    <text evidence="2">The sequence shown here is derived from an EMBL/GenBank/DDBJ whole genome shotgun (WGS) entry which is preliminary data.</text>
</comment>
<evidence type="ECO:0000313" key="2">
    <source>
        <dbReference type="EMBL" id="MST33268.1"/>
    </source>
</evidence>
<dbReference type="EMBL" id="WJHE01000538">
    <property type="protein sequence ID" value="MST33268.1"/>
    <property type="molecule type" value="Genomic_DNA"/>
</dbReference>
<accession>A0ABW9QV02</accession>
<name>A0ABW9QV02_9ACTN</name>
<reference evidence="2 3" key="1">
    <citation type="submission" date="2019-11" db="EMBL/GenBank/DDBJ databases">
        <title>Acidiferrimicrobium australis gen. nov., sp. nov., an acidophilic and obligately heterotrophic, member of the Actinobacteria that catalyses dissimilatory oxido- reduction of iron isolated from metal-rich acidic water in Chile.</title>
        <authorList>
            <person name="Gonzalez D."/>
            <person name="Huber K."/>
            <person name="Hedrich S."/>
            <person name="Rojas-Villalobos C."/>
            <person name="Quatrini R."/>
            <person name="Dinamarca M.A."/>
            <person name="Schwarz A."/>
            <person name="Canales C."/>
            <person name="Nancucheo I."/>
        </authorList>
    </citation>
    <scope>NUCLEOTIDE SEQUENCE [LARGE SCALE GENOMIC DNA]</scope>
    <source>
        <strain evidence="2 3">USS-CCA1</strain>
    </source>
</reference>
<feature type="non-terminal residue" evidence="2">
    <location>
        <position position="42"/>
    </location>
</feature>
<protein>
    <submittedName>
        <fullName evidence="2">Protocatechuate 3,4-dioxygenase subunit alpha</fullName>
    </submittedName>
</protein>
<evidence type="ECO:0000313" key="3">
    <source>
        <dbReference type="Proteomes" id="UP000437736"/>
    </source>
</evidence>
<keyword evidence="3" id="KW-1185">Reference proteome</keyword>
<gene>
    <name evidence="2" type="ORF">GHK86_11125</name>
</gene>
<sequence length="42" mass="4603">MSTDWERYGIAPQRSALPDPTGPTPSQTVGPYYEIGMSWMGA</sequence>
<dbReference type="Proteomes" id="UP000437736">
    <property type="component" value="Unassembled WGS sequence"/>
</dbReference>
<evidence type="ECO:0000256" key="1">
    <source>
        <dbReference type="SAM" id="MobiDB-lite"/>
    </source>
</evidence>
<organism evidence="2 3">
    <name type="scientific">Acidiferrimicrobium australe</name>
    <dbReference type="NCBI Taxonomy" id="2664430"/>
    <lineage>
        <taxon>Bacteria</taxon>
        <taxon>Bacillati</taxon>
        <taxon>Actinomycetota</taxon>
        <taxon>Acidimicrobiia</taxon>
        <taxon>Acidimicrobiales</taxon>
        <taxon>Acidimicrobiaceae</taxon>
        <taxon>Acidiferrimicrobium</taxon>
    </lineage>
</organism>